<protein>
    <recommendedName>
        <fullName evidence="2">Cell shape-determining protein MreC</fullName>
    </recommendedName>
    <alternativeName>
        <fullName evidence="4">Cell shape protein MreC</fullName>
    </alternativeName>
</protein>
<dbReference type="InterPro" id="IPR042177">
    <property type="entry name" value="Cell/Rod_1"/>
</dbReference>
<evidence type="ECO:0000256" key="3">
    <source>
        <dbReference type="ARBA" id="ARBA00022960"/>
    </source>
</evidence>
<evidence type="ECO:0000313" key="6">
    <source>
        <dbReference type="EMBL" id="MBC8755399.1"/>
    </source>
</evidence>
<gene>
    <name evidence="6" type="primary">mreC</name>
    <name evidence="6" type="ORF">H2O64_11980</name>
</gene>
<reference evidence="6 7" key="1">
    <citation type="submission" date="2020-07" db="EMBL/GenBank/DDBJ databases">
        <title>Description of Kordia aestuariivivens sp. nov., isolated from a tidal flat.</title>
        <authorList>
            <person name="Park S."/>
            <person name="Yoon J.-H."/>
        </authorList>
    </citation>
    <scope>NUCLEOTIDE SEQUENCE [LARGE SCALE GENOMIC DNA]</scope>
    <source>
        <strain evidence="6 7">YSTF-M3</strain>
    </source>
</reference>
<name>A0ABR7QA08_9FLAO</name>
<dbReference type="Proteomes" id="UP000619238">
    <property type="component" value="Unassembled WGS sequence"/>
</dbReference>
<evidence type="ECO:0000259" key="5">
    <source>
        <dbReference type="Pfam" id="PF04085"/>
    </source>
</evidence>
<keyword evidence="3" id="KW-0133">Cell shape</keyword>
<dbReference type="RefSeq" id="WP_187562452.1">
    <property type="nucleotide sequence ID" value="NZ_JACGWS010000007.1"/>
</dbReference>
<evidence type="ECO:0000256" key="4">
    <source>
        <dbReference type="ARBA" id="ARBA00032089"/>
    </source>
</evidence>
<dbReference type="InterPro" id="IPR055342">
    <property type="entry name" value="MreC_beta-barrel_core"/>
</dbReference>
<dbReference type="InterPro" id="IPR007221">
    <property type="entry name" value="MreC"/>
</dbReference>
<dbReference type="Pfam" id="PF04085">
    <property type="entry name" value="MreC"/>
    <property type="match status" value="1"/>
</dbReference>
<evidence type="ECO:0000256" key="1">
    <source>
        <dbReference type="ARBA" id="ARBA00009369"/>
    </source>
</evidence>
<accession>A0ABR7QA08</accession>
<dbReference type="NCBIfam" id="NF010532">
    <property type="entry name" value="PRK13922.9-3"/>
    <property type="match status" value="1"/>
</dbReference>
<dbReference type="InterPro" id="IPR042175">
    <property type="entry name" value="Cell/Rod_MreC_2"/>
</dbReference>
<proteinExistence type="inferred from homology"/>
<evidence type="ECO:0000313" key="7">
    <source>
        <dbReference type="Proteomes" id="UP000619238"/>
    </source>
</evidence>
<dbReference type="Gene3D" id="2.40.10.350">
    <property type="entry name" value="Rod shape-determining protein MreC, domain 2"/>
    <property type="match status" value="1"/>
</dbReference>
<dbReference type="EMBL" id="JACGWS010000007">
    <property type="protein sequence ID" value="MBC8755399.1"/>
    <property type="molecule type" value="Genomic_DNA"/>
</dbReference>
<evidence type="ECO:0000256" key="2">
    <source>
        <dbReference type="ARBA" id="ARBA00013855"/>
    </source>
</evidence>
<sequence length="273" mass="30629">MQQIINFLIKNKNFILFMLLLFISLVFTIQSHSYHKSKFINSANWLTGGVYEQANGVSSYFSLKSENEKLVEENRRLKNILYSKKDSLDTVQFIDSTSYPTDYLLRTAKITKNSYSKSNNVILINKGSADSIKTDMGVITPNGIIGVVDRVGGSHATVISILNSISKINAQLKNTTHFGTLSWNGKNPNIVQLEDVEKLAKFKISDTIITGGNSTLFPKGIPIGTIKDFTLNTSKNLYDINVQLFNDMTSLEHVYVIENLHREEIDNLLAPNN</sequence>
<dbReference type="PANTHER" id="PTHR34138">
    <property type="entry name" value="CELL SHAPE-DETERMINING PROTEIN MREC"/>
    <property type="match status" value="1"/>
</dbReference>
<dbReference type="PANTHER" id="PTHR34138:SF1">
    <property type="entry name" value="CELL SHAPE-DETERMINING PROTEIN MREC"/>
    <property type="match status" value="1"/>
</dbReference>
<comment type="caution">
    <text evidence="6">The sequence shown here is derived from an EMBL/GenBank/DDBJ whole genome shotgun (WGS) entry which is preliminary data.</text>
</comment>
<feature type="domain" description="Rod shape-determining protein MreC beta-barrel core" evidence="5">
    <location>
        <begin position="111"/>
        <end position="258"/>
    </location>
</feature>
<comment type="similarity">
    <text evidence="1">Belongs to the MreC family.</text>
</comment>
<dbReference type="Gene3D" id="2.40.10.340">
    <property type="entry name" value="Rod shape-determining protein MreC, domain 1"/>
    <property type="match status" value="1"/>
</dbReference>
<keyword evidence="7" id="KW-1185">Reference proteome</keyword>
<organism evidence="6 7">
    <name type="scientific">Kordia aestuariivivens</name>
    <dbReference type="NCBI Taxonomy" id="2759037"/>
    <lineage>
        <taxon>Bacteria</taxon>
        <taxon>Pseudomonadati</taxon>
        <taxon>Bacteroidota</taxon>
        <taxon>Flavobacteriia</taxon>
        <taxon>Flavobacteriales</taxon>
        <taxon>Flavobacteriaceae</taxon>
        <taxon>Kordia</taxon>
    </lineage>
</organism>